<organism evidence="1 2">
    <name type="scientific">Apiospora aurea</name>
    <dbReference type="NCBI Taxonomy" id="335848"/>
    <lineage>
        <taxon>Eukaryota</taxon>
        <taxon>Fungi</taxon>
        <taxon>Dikarya</taxon>
        <taxon>Ascomycota</taxon>
        <taxon>Pezizomycotina</taxon>
        <taxon>Sordariomycetes</taxon>
        <taxon>Xylariomycetidae</taxon>
        <taxon>Amphisphaeriales</taxon>
        <taxon>Apiosporaceae</taxon>
        <taxon>Apiospora</taxon>
    </lineage>
</organism>
<keyword evidence="2" id="KW-1185">Reference proteome</keyword>
<reference evidence="1 2" key="1">
    <citation type="submission" date="2023-01" db="EMBL/GenBank/DDBJ databases">
        <title>Analysis of 21 Apiospora genomes using comparative genomics revels a genus with tremendous synthesis potential of carbohydrate active enzymes and secondary metabolites.</title>
        <authorList>
            <person name="Sorensen T."/>
        </authorList>
    </citation>
    <scope>NUCLEOTIDE SEQUENCE [LARGE SCALE GENOMIC DNA]</scope>
    <source>
        <strain evidence="1 2">CBS 24483</strain>
    </source>
</reference>
<dbReference type="GeneID" id="92082836"/>
<protein>
    <submittedName>
        <fullName evidence="1">Uncharacterized protein</fullName>
    </submittedName>
</protein>
<proteinExistence type="predicted"/>
<evidence type="ECO:0000313" key="1">
    <source>
        <dbReference type="EMBL" id="KAK7941165.1"/>
    </source>
</evidence>
<evidence type="ECO:0000313" key="2">
    <source>
        <dbReference type="Proteomes" id="UP001391051"/>
    </source>
</evidence>
<name>A0ABR1PWX5_9PEZI</name>
<comment type="caution">
    <text evidence="1">The sequence shown here is derived from an EMBL/GenBank/DDBJ whole genome shotgun (WGS) entry which is preliminary data.</text>
</comment>
<dbReference type="EMBL" id="JAQQWE010000009">
    <property type="protein sequence ID" value="KAK7941165.1"/>
    <property type="molecule type" value="Genomic_DNA"/>
</dbReference>
<sequence>MAPRGGLGLNLLSQPVEGLISFARKGHCYWPWLGPNIALDVFIFEKGILRENDPFRVRTSFLVRMYGMGIRDLKFLLKNPNESERREQLDTLHRCHILRAWLGKTDSADLTEQLEFCYYSMAASMRNNEQSCYLPDMETHKQRVKARQREFKILKIMVDRVWLETERDGGHRRIPLLLRRVRAEDGKIREGDWHLLEKEQQRILLGGQTRYHPKHSDHDSLLGQWLPRLLGRHFFSLRDLYSGLPSRVADTATLERLKEFLDIADGLAYHAPKKLEEFIEIHDYSMLEKPVTPLAILAETFAEKPKGTYEQYVDQAIQEAENKTPPSRKGYVKDWEDEIFWSDNFRQQRPNKQQ</sequence>
<gene>
    <name evidence="1" type="ORF">PG986_013552</name>
</gene>
<dbReference type="RefSeq" id="XP_066693917.1">
    <property type="nucleotide sequence ID" value="XM_066849774.1"/>
</dbReference>
<accession>A0ABR1PWX5</accession>
<dbReference type="Proteomes" id="UP001391051">
    <property type="component" value="Unassembled WGS sequence"/>
</dbReference>